<keyword evidence="4" id="KW-0560">Oxidoreductase</keyword>
<evidence type="ECO:0000256" key="3">
    <source>
        <dbReference type="ARBA" id="ARBA00022723"/>
    </source>
</evidence>
<organism evidence="9 10">
    <name type="scientific">Microbulbifer thermotolerans</name>
    <dbReference type="NCBI Taxonomy" id="252514"/>
    <lineage>
        <taxon>Bacteria</taxon>
        <taxon>Pseudomonadati</taxon>
        <taxon>Pseudomonadota</taxon>
        <taxon>Gammaproteobacteria</taxon>
        <taxon>Cellvibrionales</taxon>
        <taxon>Microbulbiferaceae</taxon>
        <taxon>Microbulbifer</taxon>
    </lineage>
</organism>
<dbReference type="PANTHER" id="PTHR32439">
    <property type="entry name" value="FERREDOXIN--NITRITE REDUCTASE, CHLOROPLASTIC"/>
    <property type="match status" value="1"/>
</dbReference>
<dbReference type="InterPro" id="IPR006067">
    <property type="entry name" value="NO2/SO3_Rdtase_4Fe4S_dom"/>
</dbReference>
<feature type="domain" description="Nitrite/Sulfite reductase ferredoxin-like" evidence="8">
    <location>
        <begin position="53"/>
        <end position="111"/>
    </location>
</feature>
<dbReference type="Gene3D" id="3.30.413.10">
    <property type="entry name" value="Sulfite Reductase Hemoprotein, domain 1"/>
    <property type="match status" value="2"/>
</dbReference>
<name>A0AB35I0M9_MICTH</name>
<dbReference type="EMBL" id="JAPHQB010000035">
    <property type="protein sequence ID" value="MCX2803185.1"/>
    <property type="molecule type" value="Genomic_DNA"/>
</dbReference>
<dbReference type="Gene3D" id="3.90.480.20">
    <property type="match status" value="2"/>
</dbReference>
<dbReference type="GO" id="GO:0051539">
    <property type="term" value="F:4 iron, 4 sulfur cluster binding"/>
    <property type="evidence" value="ECO:0007669"/>
    <property type="project" value="UniProtKB-KW"/>
</dbReference>
<dbReference type="SUPFAM" id="SSF56014">
    <property type="entry name" value="Nitrite and sulphite reductase 4Fe-4S domain-like"/>
    <property type="match status" value="2"/>
</dbReference>
<dbReference type="Proteomes" id="UP001209730">
    <property type="component" value="Unassembled WGS sequence"/>
</dbReference>
<feature type="domain" description="Nitrite/sulphite reductase 4Fe-4S" evidence="7">
    <location>
        <begin position="412"/>
        <end position="548"/>
    </location>
</feature>
<dbReference type="InterPro" id="IPR045854">
    <property type="entry name" value="NO2/SO3_Rdtase_4Fe4S_sf"/>
</dbReference>
<gene>
    <name evidence="9" type="ORF">OQJ68_15430</name>
</gene>
<dbReference type="GO" id="GO:0046872">
    <property type="term" value="F:metal ion binding"/>
    <property type="evidence" value="ECO:0007669"/>
    <property type="project" value="UniProtKB-KW"/>
</dbReference>
<dbReference type="AlphaFoldDB" id="A0AB35I0M9"/>
<keyword evidence="5" id="KW-0408">Iron</keyword>
<reference evidence="9" key="1">
    <citation type="submission" date="2022-11" db="EMBL/GenBank/DDBJ databases">
        <title>Chitin-degrading and fungicidal potential of chitinolytic bacterial strains from marine environment of the Pacific Ocean regions.</title>
        <authorList>
            <person name="Pentekhina I."/>
            <person name="Nedashkovskaya O."/>
            <person name="Seitkalieva A."/>
            <person name="Podvolotskaya A."/>
            <person name="Tekutyeva L."/>
            <person name="Balabanova L."/>
        </authorList>
    </citation>
    <scope>NUCLEOTIDE SEQUENCE</scope>
    <source>
        <strain evidence="9">KMM 6838</strain>
    </source>
</reference>
<feature type="domain" description="Nitrite/sulphite reductase 4Fe-4S" evidence="7">
    <location>
        <begin position="119"/>
        <end position="272"/>
    </location>
</feature>
<dbReference type="GO" id="GO:0020037">
    <property type="term" value="F:heme binding"/>
    <property type="evidence" value="ECO:0007669"/>
    <property type="project" value="InterPro"/>
</dbReference>
<dbReference type="RefSeq" id="WP_266066662.1">
    <property type="nucleotide sequence ID" value="NZ_JAPHQB010000035.1"/>
</dbReference>
<protein>
    <submittedName>
        <fullName evidence="9">Nitrite/sulfite reductase</fullName>
    </submittedName>
</protein>
<dbReference type="InterPro" id="IPR036136">
    <property type="entry name" value="Nit/Sulf_reduc_fer-like_dom_sf"/>
</dbReference>
<evidence type="ECO:0000256" key="6">
    <source>
        <dbReference type="ARBA" id="ARBA00023014"/>
    </source>
</evidence>
<evidence type="ECO:0000256" key="4">
    <source>
        <dbReference type="ARBA" id="ARBA00023002"/>
    </source>
</evidence>
<dbReference type="Pfam" id="PF01077">
    <property type="entry name" value="NIR_SIR"/>
    <property type="match status" value="2"/>
</dbReference>
<evidence type="ECO:0000259" key="8">
    <source>
        <dbReference type="Pfam" id="PF03460"/>
    </source>
</evidence>
<proteinExistence type="predicted"/>
<dbReference type="SUPFAM" id="SSF55124">
    <property type="entry name" value="Nitrite/Sulfite reductase N-terminal domain-like"/>
    <property type="match status" value="2"/>
</dbReference>
<dbReference type="InterPro" id="IPR005117">
    <property type="entry name" value="NiRdtase/SiRdtase_haem-b_fer"/>
</dbReference>
<keyword evidence="6" id="KW-0411">Iron-sulfur</keyword>
<evidence type="ECO:0000313" key="9">
    <source>
        <dbReference type="EMBL" id="MCX2803185.1"/>
    </source>
</evidence>
<evidence type="ECO:0000256" key="5">
    <source>
        <dbReference type="ARBA" id="ARBA00023004"/>
    </source>
</evidence>
<evidence type="ECO:0000256" key="1">
    <source>
        <dbReference type="ARBA" id="ARBA00022485"/>
    </source>
</evidence>
<dbReference type="GO" id="GO:0016491">
    <property type="term" value="F:oxidoreductase activity"/>
    <property type="evidence" value="ECO:0007669"/>
    <property type="project" value="UniProtKB-KW"/>
</dbReference>
<dbReference type="PANTHER" id="PTHR32439:SF9">
    <property type="entry name" value="BLR3264 PROTEIN"/>
    <property type="match status" value="1"/>
</dbReference>
<dbReference type="InterPro" id="IPR051329">
    <property type="entry name" value="NIR_SIR_4Fe-4S"/>
</dbReference>
<accession>A0AB35I0M9</accession>
<sequence length="553" mass="62500">MYRYDERDRAIIRDRVTQFRSQTERYLAGELTEEEFLPLRLQNGLYIQRLAPMLRIAVPYGLLNSTQLRRLARITRDYDKGYAHFTTRHNVQLNWPQLEDVPSILAELAEVDMHSVQTSGNCIRNTTSDPYAGVARDEIADPRPYCELIRQWSTFHPEFAFLPRKFKIAVSGSEQDRAAIRVHDIGVQIVKRGGEIGFQILVGGGLGRTPILAEEIRDFLPEEDLLSYLEAIVRIYNQLGRRDNKFKARIKILVKALGVEEFARRVEDEWARIKDGAEKLTPEALAWAKSFFTAPEYETFDGASSDADLQTQADGDKAFSRWLERNTFPHRVPGYRAVRLSTKPTGVPPGDVTDRQLEAIADLADSFSFGEARVTHDQNVVLADVPQNRLYELWQEARKYGFATPNIGTLTDMICCPGGDYCSLANAKSIPVAEAIQRKFDDLDYLYDLGDLNLNISGCMNACGHHHVGHIGILGVDKKGEEFYQVQLGGSSSENASLAKVLGPSFSRAEVPDVIGKILDLYIEQRQPEEQFLDTYQRIGLQPFKESVYANAK</sequence>
<comment type="caution">
    <text evidence="9">The sequence shown here is derived from an EMBL/GenBank/DDBJ whole genome shotgun (WGS) entry which is preliminary data.</text>
</comment>
<evidence type="ECO:0000256" key="2">
    <source>
        <dbReference type="ARBA" id="ARBA00022617"/>
    </source>
</evidence>
<keyword evidence="1" id="KW-0004">4Fe-4S</keyword>
<feature type="domain" description="Nitrite/Sulfite reductase ferredoxin-like" evidence="8">
    <location>
        <begin position="346"/>
        <end position="399"/>
    </location>
</feature>
<keyword evidence="3" id="KW-0479">Metal-binding</keyword>
<evidence type="ECO:0000259" key="7">
    <source>
        <dbReference type="Pfam" id="PF01077"/>
    </source>
</evidence>
<dbReference type="Pfam" id="PF03460">
    <property type="entry name" value="NIR_SIR_ferr"/>
    <property type="match status" value="2"/>
</dbReference>
<evidence type="ECO:0000313" key="10">
    <source>
        <dbReference type="Proteomes" id="UP001209730"/>
    </source>
</evidence>
<keyword evidence="2" id="KW-0349">Heme</keyword>